<dbReference type="GO" id="GO:0003677">
    <property type="term" value="F:DNA binding"/>
    <property type="evidence" value="ECO:0007669"/>
    <property type="project" value="UniProtKB-KW"/>
</dbReference>
<feature type="domain" description="HTH gntR-type" evidence="4">
    <location>
        <begin position="10"/>
        <end position="78"/>
    </location>
</feature>
<reference evidence="5 6" key="1">
    <citation type="submission" date="2016-02" db="EMBL/GenBank/DDBJ databases">
        <title>Draft genome sequence of Polaribacter atrinae KACC17473.</title>
        <authorList>
            <person name="Shin S.-K."/>
            <person name="Yi H."/>
        </authorList>
    </citation>
    <scope>NUCLEOTIDE SEQUENCE [LARGE SCALE GENOMIC DNA]</scope>
    <source>
        <strain evidence="5 6">KACC 17473</strain>
    </source>
</reference>
<dbReference type="GO" id="GO:0003700">
    <property type="term" value="F:DNA-binding transcription factor activity"/>
    <property type="evidence" value="ECO:0007669"/>
    <property type="project" value="InterPro"/>
</dbReference>
<evidence type="ECO:0000259" key="4">
    <source>
        <dbReference type="PROSITE" id="PS50949"/>
    </source>
</evidence>
<dbReference type="CDD" id="cd07377">
    <property type="entry name" value="WHTH_GntR"/>
    <property type="match status" value="1"/>
</dbReference>
<dbReference type="Pfam" id="PF00392">
    <property type="entry name" value="GntR"/>
    <property type="match status" value="1"/>
</dbReference>
<organism evidence="5 6">
    <name type="scientific">Polaribacter atrinae</name>
    <dbReference type="NCBI Taxonomy" id="1333662"/>
    <lineage>
        <taxon>Bacteria</taxon>
        <taxon>Pseudomonadati</taxon>
        <taxon>Bacteroidota</taxon>
        <taxon>Flavobacteriia</taxon>
        <taxon>Flavobacteriales</taxon>
        <taxon>Flavobacteriaceae</taxon>
    </lineage>
</organism>
<dbReference type="InterPro" id="IPR028082">
    <property type="entry name" value="Peripla_BP_I"/>
</dbReference>
<dbReference type="Proteomes" id="UP000076923">
    <property type="component" value="Unassembled WGS sequence"/>
</dbReference>
<dbReference type="SUPFAM" id="SSF46785">
    <property type="entry name" value="Winged helix' DNA-binding domain"/>
    <property type="match status" value="1"/>
</dbReference>
<dbReference type="AlphaFoldDB" id="A0A176TD28"/>
<evidence type="ECO:0000256" key="1">
    <source>
        <dbReference type="ARBA" id="ARBA00023015"/>
    </source>
</evidence>
<evidence type="ECO:0000256" key="3">
    <source>
        <dbReference type="ARBA" id="ARBA00023163"/>
    </source>
</evidence>
<dbReference type="InterPro" id="IPR036390">
    <property type="entry name" value="WH_DNA-bd_sf"/>
</dbReference>
<dbReference type="SMART" id="SM00345">
    <property type="entry name" value="HTH_GNTR"/>
    <property type="match status" value="1"/>
</dbReference>
<evidence type="ECO:0000256" key="2">
    <source>
        <dbReference type="ARBA" id="ARBA00023125"/>
    </source>
</evidence>
<protein>
    <submittedName>
        <fullName evidence="5">Transcriptional regulator</fullName>
    </submittedName>
</protein>
<keyword evidence="3" id="KW-0804">Transcription</keyword>
<comment type="caution">
    <text evidence="5">The sequence shown here is derived from an EMBL/GenBank/DDBJ whole genome shotgun (WGS) entry which is preliminary data.</text>
</comment>
<gene>
    <name evidence="5" type="ORF">LPB303_07985</name>
</gene>
<proteinExistence type="predicted"/>
<dbReference type="RefSeq" id="WP_068449504.1">
    <property type="nucleotide sequence ID" value="NZ_CP150660.1"/>
</dbReference>
<accession>A0A176TD28</accession>
<dbReference type="EMBL" id="LVWE01000029">
    <property type="protein sequence ID" value="OAD45325.1"/>
    <property type="molecule type" value="Genomic_DNA"/>
</dbReference>
<keyword evidence="6" id="KW-1185">Reference proteome</keyword>
<dbReference type="Gene3D" id="3.40.50.2300">
    <property type="match status" value="2"/>
</dbReference>
<dbReference type="Gene3D" id="1.10.10.10">
    <property type="entry name" value="Winged helix-like DNA-binding domain superfamily/Winged helix DNA-binding domain"/>
    <property type="match status" value="1"/>
</dbReference>
<dbReference type="PROSITE" id="PS50949">
    <property type="entry name" value="HTH_GNTR"/>
    <property type="match status" value="1"/>
</dbReference>
<evidence type="ECO:0000313" key="6">
    <source>
        <dbReference type="Proteomes" id="UP000076923"/>
    </source>
</evidence>
<name>A0A176TD28_9FLAO</name>
<sequence length="330" mass="38154">MIEIKKKIGIPKYKQIISAIENAIENGLLKKGDQLPSINTIKNNNKLSRDTVLMAFNELKNRGIIESIVGKGYYVLSEDINVHQKIFLLFDELNSFKEDLYNSFLENLEDTIQVDIFFHHFNESIFQKLIKDNAGSYNYYVIMPANLENTNKSIQLLPNDKVYILDQVPEDLIEYPSIYQNFEKAIYENLHKALPLISKYNKINLIFSEQKQPKGILKGFIQFCEKNFISFEVLSAVKEEPLIKGELYILLDDISLLRIIKKMKSQNMTLVNDIGVISYNDTLLKEIVEGGITTITTDFNEMGKRLAKMILNKEQDKIENLNKLIIRNSI</sequence>
<dbReference type="PANTHER" id="PTHR38445:SF10">
    <property type="entry name" value="GNTR-FAMILY TRANSCRIPTIONAL REGULATOR"/>
    <property type="match status" value="1"/>
</dbReference>
<evidence type="ECO:0000313" key="5">
    <source>
        <dbReference type="EMBL" id="OAD45325.1"/>
    </source>
</evidence>
<keyword evidence="2" id="KW-0238">DNA-binding</keyword>
<dbReference type="InterPro" id="IPR000524">
    <property type="entry name" value="Tscrpt_reg_HTH_GntR"/>
</dbReference>
<dbReference type="InterPro" id="IPR036388">
    <property type="entry name" value="WH-like_DNA-bd_sf"/>
</dbReference>
<dbReference type="SUPFAM" id="SSF53822">
    <property type="entry name" value="Periplasmic binding protein-like I"/>
    <property type="match status" value="1"/>
</dbReference>
<keyword evidence="1" id="KW-0805">Transcription regulation</keyword>
<dbReference type="STRING" id="1333662.LPB303_07985"/>
<dbReference type="OrthoDB" id="742238at2"/>
<dbReference type="PANTHER" id="PTHR38445">
    <property type="entry name" value="HTH-TYPE TRANSCRIPTIONAL REPRESSOR YTRA"/>
    <property type="match status" value="1"/>
</dbReference>